<dbReference type="InterPro" id="IPR010985">
    <property type="entry name" value="Ribbon_hlx_hlx"/>
</dbReference>
<dbReference type="SMART" id="SM00421">
    <property type="entry name" value="HTH_LUXR"/>
    <property type="match status" value="1"/>
</dbReference>
<keyword evidence="2" id="KW-0238">DNA-binding</keyword>
<keyword evidence="6" id="KW-1185">Reference proteome</keyword>
<dbReference type="Pfam" id="PF22513">
    <property type="entry name" value="FitA-like_RHH"/>
    <property type="match status" value="1"/>
</dbReference>
<dbReference type="Gene3D" id="1.10.1220.10">
    <property type="entry name" value="Met repressor-like"/>
    <property type="match status" value="1"/>
</dbReference>
<dbReference type="PRINTS" id="PR00038">
    <property type="entry name" value="HTHLUXR"/>
</dbReference>
<dbReference type="CDD" id="cd06170">
    <property type="entry name" value="LuxR_C_like"/>
    <property type="match status" value="1"/>
</dbReference>
<dbReference type="SUPFAM" id="SSF47598">
    <property type="entry name" value="Ribbon-helix-helix"/>
    <property type="match status" value="1"/>
</dbReference>
<dbReference type="InterPro" id="IPR013321">
    <property type="entry name" value="Arc_rbn_hlx_hlx"/>
</dbReference>
<dbReference type="Proteomes" id="UP001056535">
    <property type="component" value="Chromosome"/>
</dbReference>
<reference evidence="5" key="1">
    <citation type="submission" date="2022-06" db="EMBL/GenBank/DDBJ databases">
        <title>Ornithinimicrobium JY.X270.</title>
        <authorList>
            <person name="Huang Y."/>
        </authorList>
    </citation>
    <scope>NUCLEOTIDE SEQUENCE</scope>
    <source>
        <strain evidence="5">JY.X270</strain>
    </source>
</reference>
<keyword evidence="1" id="KW-0805">Transcription regulation</keyword>
<accession>A0ABY4YGD9</accession>
<gene>
    <name evidence="5" type="ORF">NF557_14645</name>
</gene>
<dbReference type="InterPro" id="IPR000792">
    <property type="entry name" value="Tscrpt_reg_LuxR_C"/>
</dbReference>
<evidence type="ECO:0000259" key="4">
    <source>
        <dbReference type="PROSITE" id="PS50043"/>
    </source>
</evidence>
<protein>
    <submittedName>
        <fullName evidence="5">LuxR C-terminal-related transcriptional regulator</fullName>
    </submittedName>
</protein>
<sequence length="126" mass="14486">MATITIRQLDDEVRRLLKVRAALHNRSMEAEVRHILTSAALDVDGQWSTARTRRPTDDPRPTLRLTEREEEVCDLVALGLSNRRIAARLYLSERTVESHVSAILRKLDFPSRSSIAHWHARRPPQS</sequence>
<dbReference type="InterPro" id="IPR016032">
    <property type="entry name" value="Sig_transdc_resp-reg_C-effctor"/>
</dbReference>
<dbReference type="EMBL" id="CP099490">
    <property type="protein sequence ID" value="USQ75826.1"/>
    <property type="molecule type" value="Genomic_DNA"/>
</dbReference>
<dbReference type="Gene3D" id="1.10.10.10">
    <property type="entry name" value="Winged helix-like DNA-binding domain superfamily/Winged helix DNA-binding domain"/>
    <property type="match status" value="1"/>
</dbReference>
<dbReference type="PANTHER" id="PTHR44688">
    <property type="entry name" value="DNA-BINDING TRANSCRIPTIONAL ACTIVATOR DEVR_DOSR"/>
    <property type="match status" value="1"/>
</dbReference>
<evidence type="ECO:0000313" key="6">
    <source>
        <dbReference type="Proteomes" id="UP001056535"/>
    </source>
</evidence>
<dbReference type="PANTHER" id="PTHR44688:SF16">
    <property type="entry name" value="DNA-BINDING TRANSCRIPTIONAL ACTIVATOR DEVR_DOSR"/>
    <property type="match status" value="1"/>
</dbReference>
<evidence type="ECO:0000256" key="2">
    <source>
        <dbReference type="ARBA" id="ARBA00023125"/>
    </source>
</evidence>
<name>A0ABY4YGD9_9MICO</name>
<evidence type="ECO:0000256" key="1">
    <source>
        <dbReference type="ARBA" id="ARBA00023015"/>
    </source>
</evidence>
<dbReference type="Pfam" id="PF00196">
    <property type="entry name" value="GerE"/>
    <property type="match status" value="1"/>
</dbReference>
<evidence type="ECO:0000256" key="3">
    <source>
        <dbReference type="ARBA" id="ARBA00023163"/>
    </source>
</evidence>
<dbReference type="InterPro" id="IPR053853">
    <property type="entry name" value="FitA-like_RHH"/>
</dbReference>
<dbReference type="PROSITE" id="PS50043">
    <property type="entry name" value="HTH_LUXR_2"/>
    <property type="match status" value="1"/>
</dbReference>
<organism evidence="5 6">
    <name type="scientific">Ornithinimicrobium cryptoxanthini</name>
    <dbReference type="NCBI Taxonomy" id="2934161"/>
    <lineage>
        <taxon>Bacteria</taxon>
        <taxon>Bacillati</taxon>
        <taxon>Actinomycetota</taxon>
        <taxon>Actinomycetes</taxon>
        <taxon>Micrococcales</taxon>
        <taxon>Ornithinimicrobiaceae</taxon>
        <taxon>Ornithinimicrobium</taxon>
    </lineage>
</organism>
<dbReference type="InterPro" id="IPR036388">
    <property type="entry name" value="WH-like_DNA-bd_sf"/>
</dbReference>
<dbReference type="SUPFAM" id="SSF46894">
    <property type="entry name" value="C-terminal effector domain of the bipartite response regulators"/>
    <property type="match status" value="1"/>
</dbReference>
<proteinExistence type="predicted"/>
<dbReference type="RefSeq" id="WP_252620312.1">
    <property type="nucleotide sequence ID" value="NZ_CP099490.1"/>
</dbReference>
<dbReference type="PROSITE" id="PS00622">
    <property type="entry name" value="HTH_LUXR_1"/>
    <property type="match status" value="1"/>
</dbReference>
<keyword evidence="3" id="KW-0804">Transcription</keyword>
<feature type="domain" description="HTH luxR-type" evidence="4">
    <location>
        <begin position="58"/>
        <end position="123"/>
    </location>
</feature>
<evidence type="ECO:0000313" key="5">
    <source>
        <dbReference type="EMBL" id="USQ75826.1"/>
    </source>
</evidence>